<name>A0AAD6Z698_9AGAR</name>
<dbReference type="Proteomes" id="UP001218218">
    <property type="component" value="Unassembled WGS sequence"/>
</dbReference>
<keyword evidence="14" id="KW-1185">Reference proteome</keyword>
<evidence type="ECO:0000313" key="14">
    <source>
        <dbReference type="Proteomes" id="UP001218218"/>
    </source>
</evidence>
<dbReference type="GO" id="GO:0019894">
    <property type="term" value="F:kinesin binding"/>
    <property type="evidence" value="ECO:0007669"/>
    <property type="project" value="TreeGrafter"/>
</dbReference>
<dbReference type="GO" id="GO:0005737">
    <property type="term" value="C:cytoplasm"/>
    <property type="evidence" value="ECO:0007669"/>
    <property type="project" value="TreeGrafter"/>
</dbReference>
<keyword evidence="11" id="KW-0378">Hydrolase</keyword>
<comment type="caution">
    <text evidence="11">Lacks conserved residue(s) required for the propagation of feature annotation.</text>
</comment>
<dbReference type="Gene3D" id="1.25.40.10">
    <property type="entry name" value="Tetratricopeptide repeat domain"/>
    <property type="match status" value="3"/>
</dbReference>
<feature type="short sequence motif" description="GXSXG" evidence="11">
    <location>
        <begin position="25"/>
        <end position="29"/>
    </location>
</feature>
<accession>A0AAD6Z698</accession>
<evidence type="ECO:0000256" key="8">
    <source>
        <dbReference type="ARBA" id="ARBA00023098"/>
    </source>
</evidence>
<dbReference type="GO" id="GO:0016787">
    <property type="term" value="F:hydrolase activity"/>
    <property type="evidence" value="ECO:0007669"/>
    <property type="project" value="UniProtKB-UniRule"/>
</dbReference>
<evidence type="ECO:0000256" key="7">
    <source>
        <dbReference type="ARBA" id="ARBA00023054"/>
    </source>
</evidence>
<dbReference type="GO" id="GO:0007018">
    <property type="term" value="P:microtubule-based movement"/>
    <property type="evidence" value="ECO:0007669"/>
    <property type="project" value="TreeGrafter"/>
</dbReference>
<keyword evidence="4" id="KW-0493">Microtubule</keyword>
<feature type="active site" description="Proton acceptor" evidence="11">
    <location>
        <position position="143"/>
    </location>
</feature>
<dbReference type="PANTHER" id="PTHR45783">
    <property type="entry name" value="KINESIN LIGHT CHAIN"/>
    <property type="match status" value="1"/>
</dbReference>
<dbReference type="SUPFAM" id="SSF48452">
    <property type="entry name" value="TPR-like"/>
    <property type="match status" value="4"/>
</dbReference>
<dbReference type="EMBL" id="JARIHO010000083">
    <property type="protein sequence ID" value="KAJ7309193.1"/>
    <property type="molecule type" value="Genomic_DNA"/>
</dbReference>
<dbReference type="InterPro" id="IPR056681">
    <property type="entry name" value="DUF7779"/>
</dbReference>
<dbReference type="InterPro" id="IPR019734">
    <property type="entry name" value="TPR_rpt"/>
</dbReference>
<evidence type="ECO:0000256" key="10">
    <source>
        <dbReference type="ARBA" id="ARBA00023212"/>
    </source>
</evidence>
<dbReference type="AlphaFoldDB" id="A0AAD6Z698"/>
<keyword evidence="10" id="KW-0206">Cytoskeleton</keyword>
<keyword evidence="3" id="KW-0963">Cytoplasm</keyword>
<keyword evidence="6" id="KW-0802">TPR repeat</keyword>
<dbReference type="GO" id="GO:0046486">
    <property type="term" value="P:glycerolipid metabolic process"/>
    <property type="evidence" value="ECO:0007669"/>
    <property type="project" value="UniProtKB-ARBA"/>
</dbReference>
<evidence type="ECO:0000256" key="6">
    <source>
        <dbReference type="ARBA" id="ARBA00022803"/>
    </source>
</evidence>
<comment type="caution">
    <text evidence="13">The sequence shown here is derived from an EMBL/GenBank/DDBJ whole genome shotgun (WGS) entry which is preliminary data.</text>
</comment>
<protein>
    <recommendedName>
        <fullName evidence="12">PNPLA domain-containing protein</fullName>
    </recommendedName>
</protein>
<comment type="similarity">
    <text evidence="2">Belongs to the kinesin light chain family.</text>
</comment>
<gene>
    <name evidence="13" type="ORF">DFH08DRAFT_1050269</name>
</gene>
<reference evidence="13" key="1">
    <citation type="submission" date="2023-03" db="EMBL/GenBank/DDBJ databases">
        <title>Massive genome expansion in bonnet fungi (Mycena s.s.) driven by repeated elements and novel gene families across ecological guilds.</title>
        <authorList>
            <consortium name="Lawrence Berkeley National Laboratory"/>
            <person name="Harder C.B."/>
            <person name="Miyauchi S."/>
            <person name="Viragh M."/>
            <person name="Kuo A."/>
            <person name="Thoen E."/>
            <person name="Andreopoulos B."/>
            <person name="Lu D."/>
            <person name="Skrede I."/>
            <person name="Drula E."/>
            <person name="Henrissat B."/>
            <person name="Morin E."/>
            <person name="Kohler A."/>
            <person name="Barry K."/>
            <person name="LaButti K."/>
            <person name="Morin E."/>
            <person name="Salamov A."/>
            <person name="Lipzen A."/>
            <person name="Mereny Z."/>
            <person name="Hegedus B."/>
            <person name="Baldrian P."/>
            <person name="Stursova M."/>
            <person name="Weitz H."/>
            <person name="Taylor A."/>
            <person name="Grigoriev I.V."/>
            <person name="Nagy L.G."/>
            <person name="Martin F."/>
            <person name="Kauserud H."/>
        </authorList>
    </citation>
    <scope>NUCLEOTIDE SEQUENCE</scope>
    <source>
        <strain evidence="13">CBHHK002</strain>
    </source>
</reference>
<evidence type="ECO:0000256" key="4">
    <source>
        <dbReference type="ARBA" id="ARBA00022701"/>
    </source>
</evidence>
<dbReference type="InterPro" id="IPR002151">
    <property type="entry name" value="Kinesin_light"/>
</dbReference>
<evidence type="ECO:0000256" key="11">
    <source>
        <dbReference type="PROSITE-ProRule" id="PRU01161"/>
    </source>
</evidence>
<dbReference type="GO" id="GO:0005874">
    <property type="term" value="C:microtubule"/>
    <property type="evidence" value="ECO:0007669"/>
    <property type="project" value="UniProtKB-KW"/>
</dbReference>
<feature type="domain" description="PNPLA" evidence="12">
    <location>
        <begin position="1"/>
        <end position="156"/>
    </location>
</feature>
<evidence type="ECO:0000256" key="3">
    <source>
        <dbReference type="ARBA" id="ARBA00022490"/>
    </source>
</evidence>
<dbReference type="InterPro" id="IPR011990">
    <property type="entry name" value="TPR-like_helical_dom_sf"/>
</dbReference>
<evidence type="ECO:0000256" key="1">
    <source>
        <dbReference type="ARBA" id="ARBA00004245"/>
    </source>
</evidence>
<keyword evidence="8 11" id="KW-0443">Lipid metabolism</keyword>
<keyword evidence="7" id="KW-0175">Coiled coil</keyword>
<evidence type="ECO:0000313" key="13">
    <source>
        <dbReference type="EMBL" id="KAJ7309193.1"/>
    </source>
</evidence>
<sequence length="1207" mass="135505">MWKLKVIEDLPAIPHPCDYFDLIGGTSTGSDHTRLIALMLGRLRMSVEESKEAYALLAKEVFSDVKLRRSDGKFKASKLEKAIKQIVETYSASHDPEDKLEDTQDNACKIKTTIQAGRATSAAPTFFKQIKIGLSGIEEGFVDSGLGHNNPTASLLSEAKLLFPDHQIACIISLGTGQPHTISIPKSSLLNCLLPFDVVKAIQGIAGDCEKEHQTFAHRFNGIANLYFRFNVEQGMQNIQLNQWERLGDVAANTRQYIQSQPVINQLADAVTSLLEKIGKVSASSLAPIPIALETGQSPIYTFVGCPPPSQIFQGRQDILARMKDYFSKDIGKRHVYVLHGLGGSGKTQIALKFLDMMNQHPTPRFTRQFFIDASSQQTLDTAFKNIAIANKIGNSFQDALSWLITGTKEWMLLFDNADDPNINLFLFFPQCTHGNIIITSRNPRLVVHGPRSHSKVGNMEETDAIELLLLSAAEDNTAETAERASEIVKELCYLPLAIIQAGAYISKFSCLDQYLSLYRHDHARLLKEHPEQSHDDYGWTVYTTWEISFKRLTKVAAQFLQMCSLLHHDNIPEAIFQRAAAWAIDNIGDTQDMRQATAFLKRFLAPSIWNQQLFMDIIAEIAAYSLINRHAGGILSIHPLVQSWCQNTMADKPKVRECMMDILGMSVRLTDNEKLFRIGLIVHVDSLVQNPATVKPVFQTEYARIYFDSGRYKEAEFLEVAVLEKQTNYLGTDHPDTLRAMEDLAVTYRELGRYQEAEPLEVTVLEKQKQLFGTDHPDTLTAMANLALIYCELGRYQEAEPLEVIVLDKRKRLFGTDHPDTLAAMANLAATYCQLGRYQEAEPLQITVLEKRKQSFGADHPDTLRAMADLATTYSKFGRYQEAEPLEVIVLDKQKQLFGADHPDTLRAMANLAATYHELGRYQEAEPLEVTVLDKRKQLFGMDHPNTLLAMGNLAVTYHELGRYQEAELLEVTVLDKRKQLFGMNHPNTLTAMANLAATYRELGRYQEAEPLQITVLEKRKPLFGADHPDTLHAMANLAATYYRLGRYQEAEPLEVTVLEKRKQLFGADHPATLLAMGNLAATYRELGRYQEAEPLEVTVLEKQKQLLGADHPDTLHALGNLATTYHRLGRYQEAEPLEVTVLEKQKKFLSAGHPHTLAALKNLAATYHKLGKYQEAKELQAQHEQVLFSLSTGKLFAKLVIAGAP</sequence>
<feature type="active site" description="Nucleophile" evidence="11">
    <location>
        <position position="27"/>
    </location>
</feature>
<keyword evidence="9" id="KW-0505">Motor protein</keyword>
<dbReference type="InterPro" id="IPR016035">
    <property type="entry name" value="Acyl_Trfase/lysoPLipase"/>
</dbReference>
<dbReference type="Gene3D" id="3.40.50.300">
    <property type="entry name" value="P-loop containing nucleotide triphosphate hydrolases"/>
    <property type="match status" value="1"/>
</dbReference>
<dbReference type="GO" id="GO:0005871">
    <property type="term" value="C:kinesin complex"/>
    <property type="evidence" value="ECO:0007669"/>
    <property type="project" value="InterPro"/>
</dbReference>
<organism evidence="13 14">
    <name type="scientific">Mycena albidolilacea</name>
    <dbReference type="NCBI Taxonomy" id="1033008"/>
    <lineage>
        <taxon>Eukaryota</taxon>
        <taxon>Fungi</taxon>
        <taxon>Dikarya</taxon>
        <taxon>Basidiomycota</taxon>
        <taxon>Agaricomycotina</taxon>
        <taxon>Agaricomycetes</taxon>
        <taxon>Agaricomycetidae</taxon>
        <taxon>Agaricales</taxon>
        <taxon>Marasmiineae</taxon>
        <taxon>Mycenaceae</taxon>
        <taxon>Mycena</taxon>
    </lineage>
</organism>
<dbReference type="PRINTS" id="PR00381">
    <property type="entry name" value="KINESINLIGHT"/>
</dbReference>
<dbReference type="SUPFAM" id="SSF52540">
    <property type="entry name" value="P-loop containing nucleoside triphosphate hydrolases"/>
    <property type="match status" value="1"/>
</dbReference>
<dbReference type="Pfam" id="PF01734">
    <property type="entry name" value="Patatin"/>
    <property type="match status" value="1"/>
</dbReference>
<keyword evidence="5" id="KW-0677">Repeat</keyword>
<dbReference type="Pfam" id="PF13374">
    <property type="entry name" value="TPR_10"/>
    <property type="match status" value="6"/>
</dbReference>
<comment type="subcellular location">
    <subcellularLocation>
        <location evidence="1">Cytoplasm</location>
        <location evidence="1">Cytoskeleton</location>
    </subcellularLocation>
</comment>
<dbReference type="GO" id="GO:0043531">
    <property type="term" value="F:ADP binding"/>
    <property type="evidence" value="ECO:0007669"/>
    <property type="project" value="InterPro"/>
</dbReference>
<evidence type="ECO:0000256" key="5">
    <source>
        <dbReference type="ARBA" id="ARBA00022737"/>
    </source>
</evidence>
<evidence type="ECO:0000256" key="2">
    <source>
        <dbReference type="ARBA" id="ARBA00009622"/>
    </source>
</evidence>
<evidence type="ECO:0000256" key="9">
    <source>
        <dbReference type="ARBA" id="ARBA00023175"/>
    </source>
</evidence>
<dbReference type="SMART" id="SM00028">
    <property type="entry name" value="TPR"/>
    <property type="match status" value="10"/>
</dbReference>
<dbReference type="Gene3D" id="3.40.1090.10">
    <property type="entry name" value="Cytosolic phospholipase A2 catalytic domain"/>
    <property type="match status" value="1"/>
</dbReference>
<dbReference type="InterPro" id="IPR027417">
    <property type="entry name" value="P-loop_NTPase"/>
</dbReference>
<dbReference type="Pfam" id="PF25000">
    <property type="entry name" value="DUF7779"/>
    <property type="match status" value="1"/>
</dbReference>
<dbReference type="SUPFAM" id="SSF52151">
    <property type="entry name" value="FabD/lysophospholipase-like"/>
    <property type="match status" value="1"/>
</dbReference>
<evidence type="ECO:0000259" key="12">
    <source>
        <dbReference type="PROSITE" id="PS51635"/>
    </source>
</evidence>
<keyword evidence="11" id="KW-0442">Lipid degradation</keyword>
<dbReference type="GO" id="GO:0016042">
    <property type="term" value="P:lipid catabolic process"/>
    <property type="evidence" value="ECO:0007669"/>
    <property type="project" value="UniProtKB-UniRule"/>
</dbReference>
<dbReference type="InterPro" id="IPR002641">
    <property type="entry name" value="PNPLA_dom"/>
</dbReference>
<proteinExistence type="inferred from homology"/>
<dbReference type="Pfam" id="PF13424">
    <property type="entry name" value="TPR_12"/>
    <property type="match status" value="3"/>
</dbReference>
<dbReference type="PANTHER" id="PTHR45783:SF3">
    <property type="entry name" value="KINESIN LIGHT CHAIN"/>
    <property type="match status" value="1"/>
</dbReference>
<dbReference type="PROSITE" id="PS51635">
    <property type="entry name" value="PNPLA"/>
    <property type="match status" value="1"/>
</dbReference>